<keyword evidence="1 2" id="KW-0833">Ubl conjugation pathway</keyword>
<dbReference type="GO" id="GO:0005634">
    <property type="term" value="C:nucleus"/>
    <property type="evidence" value="ECO:0007669"/>
    <property type="project" value="TreeGrafter"/>
</dbReference>
<dbReference type="InterPro" id="IPR000569">
    <property type="entry name" value="HECT_dom"/>
</dbReference>
<dbReference type="PANTHER" id="PTHR46276">
    <property type="entry name" value="E3 UBIQUITIN-PROTEIN LIGASE UBR5"/>
    <property type="match status" value="1"/>
</dbReference>
<name>A0AAF3F1H9_9BILA</name>
<evidence type="ECO:0000313" key="5">
    <source>
        <dbReference type="WBParaSite" id="MBELARI_LOCUS20355"/>
    </source>
</evidence>
<dbReference type="PANTHER" id="PTHR46276:SF1">
    <property type="entry name" value="E3 UBIQUITIN-PROTEIN LIGASE UBR5"/>
    <property type="match status" value="1"/>
</dbReference>
<evidence type="ECO:0000313" key="4">
    <source>
        <dbReference type="Proteomes" id="UP000887575"/>
    </source>
</evidence>
<keyword evidence="4" id="KW-1185">Reference proteome</keyword>
<dbReference type="GO" id="GO:0090263">
    <property type="term" value="P:positive regulation of canonical Wnt signaling pathway"/>
    <property type="evidence" value="ECO:0007669"/>
    <property type="project" value="TreeGrafter"/>
</dbReference>
<dbReference type="AlphaFoldDB" id="A0AAF3F1H9"/>
<feature type="domain" description="HECT" evidence="3">
    <location>
        <begin position="14"/>
        <end position="97"/>
    </location>
</feature>
<dbReference type="Proteomes" id="UP000887575">
    <property type="component" value="Unassembled WGS sequence"/>
</dbReference>
<dbReference type="Pfam" id="PF00632">
    <property type="entry name" value="HECT"/>
    <property type="match status" value="1"/>
</dbReference>
<dbReference type="InterPro" id="IPR035983">
    <property type="entry name" value="Hect_E3_ubiquitin_ligase"/>
</dbReference>
<evidence type="ECO:0000259" key="3">
    <source>
        <dbReference type="PROSITE" id="PS50237"/>
    </source>
</evidence>
<evidence type="ECO:0000256" key="2">
    <source>
        <dbReference type="PROSITE-ProRule" id="PRU00104"/>
    </source>
</evidence>
<comment type="caution">
    <text evidence="2">Lacks conserved residue(s) required for the propagation of feature annotation.</text>
</comment>
<dbReference type="GO" id="GO:0000209">
    <property type="term" value="P:protein polyubiquitination"/>
    <property type="evidence" value="ECO:0007669"/>
    <property type="project" value="TreeGrafter"/>
</dbReference>
<dbReference type="WBParaSite" id="MBELARI_LOCUS20355">
    <property type="protein sequence ID" value="MBELARI_LOCUS20355"/>
    <property type="gene ID" value="MBELARI_LOCUS20355"/>
</dbReference>
<dbReference type="GO" id="GO:0034450">
    <property type="term" value="F:ubiquitin-ubiquitin ligase activity"/>
    <property type="evidence" value="ECO:0007669"/>
    <property type="project" value="TreeGrafter"/>
</dbReference>
<organism evidence="4 5">
    <name type="scientific">Mesorhabditis belari</name>
    <dbReference type="NCBI Taxonomy" id="2138241"/>
    <lineage>
        <taxon>Eukaryota</taxon>
        <taxon>Metazoa</taxon>
        <taxon>Ecdysozoa</taxon>
        <taxon>Nematoda</taxon>
        <taxon>Chromadorea</taxon>
        <taxon>Rhabditida</taxon>
        <taxon>Rhabditina</taxon>
        <taxon>Rhabditomorpha</taxon>
        <taxon>Rhabditoidea</taxon>
        <taxon>Rhabditidae</taxon>
        <taxon>Mesorhabditinae</taxon>
        <taxon>Mesorhabditis</taxon>
    </lineage>
</organism>
<protein>
    <recommendedName>
        <fullName evidence="3">HECT domain-containing protein</fullName>
    </recommendedName>
</protein>
<accession>A0AAF3F1H9</accession>
<sequence length="160" mass="17449">MLPKEETDGKTPREVELCPGGKEMRVTSSNLPQYVYQLVKCRLGRPELQQCYALFAQGIQDVVPAGFLAHLTAEDLALLVNGVAEIPIDRLKKVNDFPRRVPNLAIGSQKVGTLVLGNRGSIQRQRETGLDLLLDGLCDASGTGRNVCGTTDDCDQKLVE</sequence>
<dbReference type="SUPFAM" id="SSF56204">
    <property type="entry name" value="Hect, E3 ligase catalytic domain"/>
    <property type="match status" value="1"/>
</dbReference>
<dbReference type="PROSITE" id="PS50237">
    <property type="entry name" value="HECT"/>
    <property type="match status" value="1"/>
</dbReference>
<proteinExistence type="predicted"/>
<evidence type="ECO:0000256" key="1">
    <source>
        <dbReference type="ARBA" id="ARBA00022786"/>
    </source>
</evidence>
<dbReference type="Gene3D" id="3.30.2160.10">
    <property type="entry name" value="Hect, E3 ligase catalytic domain"/>
    <property type="match status" value="1"/>
</dbReference>
<dbReference type="GO" id="GO:0005737">
    <property type="term" value="C:cytoplasm"/>
    <property type="evidence" value="ECO:0007669"/>
    <property type="project" value="TreeGrafter"/>
</dbReference>
<reference evidence="5" key="1">
    <citation type="submission" date="2024-02" db="UniProtKB">
        <authorList>
            <consortium name="WormBaseParasite"/>
        </authorList>
    </citation>
    <scope>IDENTIFICATION</scope>
</reference>